<evidence type="ECO:0000313" key="2">
    <source>
        <dbReference type="Proteomes" id="UP001418222"/>
    </source>
</evidence>
<dbReference type="EMBL" id="JBBWWQ010000002">
    <property type="protein sequence ID" value="KAK8954636.1"/>
    <property type="molecule type" value="Genomic_DNA"/>
</dbReference>
<evidence type="ECO:0000313" key="1">
    <source>
        <dbReference type="EMBL" id="KAK8954636.1"/>
    </source>
</evidence>
<dbReference type="Proteomes" id="UP001418222">
    <property type="component" value="Unassembled WGS sequence"/>
</dbReference>
<proteinExistence type="predicted"/>
<accession>A0AAP0BYK3</accession>
<dbReference type="PANTHER" id="PTHR35510:SF1">
    <property type="entry name" value="DBH-LIKE MONOOXYGENASE"/>
    <property type="match status" value="1"/>
</dbReference>
<reference evidence="1 2" key="1">
    <citation type="journal article" date="2022" name="Nat. Plants">
        <title>Genomes of leafy and leafless Platanthera orchids illuminate the evolution of mycoheterotrophy.</title>
        <authorList>
            <person name="Li M.H."/>
            <person name="Liu K.W."/>
            <person name="Li Z."/>
            <person name="Lu H.C."/>
            <person name="Ye Q.L."/>
            <person name="Zhang D."/>
            <person name="Wang J.Y."/>
            <person name="Li Y.F."/>
            <person name="Zhong Z.M."/>
            <person name="Liu X."/>
            <person name="Yu X."/>
            <person name="Liu D.K."/>
            <person name="Tu X.D."/>
            <person name="Liu B."/>
            <person name="Hao Y."/>
            <person name="Liao X.Y."/>
            <person name="Jiang Y.T."/>
            <person name="Sun W.H."/>
            <person name="Chen J."/>
            <person name="Chen Y.Q."/>
            <person name="Ai Y."/>
            <person name="Zhai J.W."/>
            <person name="Wu S.S."/>
            <person name="Zhou Z."/>
            <person name="Hsiao Y.Y."/>
            <person name="Wu W.L."/>
            <person name="Chen Y.Y."/>
            <person name="Lin Y.F."/>
            <person name="Hsu J.L."/>
            <person name="Li C.Y."/>
            <person name="Wang Z.W."/>
            <person name="Zhao X."/>
            <person name="Zhong W.Y."/>
            <person name="Ma X.K."/>
            <person name="Ma L."/>
            <person name="Huang J."/>
            <person name="Chen G.Z."/>
            <person name="Huang M.Z."/>
            <person name="Huang L."/>
            <person name="Peng D.H."/>
            <person name="Luo Y.B."/>
            <person name="Zou S.Q."/>
            <person name="Chen S.P."/>
            <person name="Lan S."/>
            <person name="Tsai W.C."/>
            <person name="Van de Peer Y."/>
            <person name="Liu Z.J."/>
        </authorList>
    </citation>
    <scope>NUCLEOTIDE SEQUENCE [LARGE SCALE GENOMIC DNA]</scope>
    <source>
        <strain evidence="1">Lor287</strain>
    </source>
</reference>
<protein>
    <submittedName>
        <fullName evidence="1">Uncharacterized protein</fullName>
    </submittedName>
</protein>
<dbReference type="PANTHER" id="PTHR35510">
    <property type="entry name" value="DBH-LIKE MONOOXYGENASE"/>
    <property type="match status" value="1"/>
</dbReference>
<organism evidence="1 2">
    <name type="scientific">Platanthera zijinensis</name>
    <dbReference type="NCBI Taxonomy" id="2320716"/>
    <lineage>
        <taxon>Eukaryota</taxon>
        <taxon>Viridiplantae</taxon>
        <taxon>Streptophyta</taxon>
        <taxon>Embryophyta</taxon>
        <taxon>Tracheophyta</taxon>
        <taxon>Spermatophyta</taxon>
        <taxon>Magnoliopsida</taxon>
        <taxon>Liliopsida</taxon>
        <taxon>Asparagales</taxon>
        <taxon>Orchidaceae</taxon>
        <taxon>Orchidoideae</taxon>
        <taxon>Orchideae</taxon>
        <taxon>Orchidinae</taxon>
        <taxon>Platanthera</taxon>
    </lineage>
</organism>
<comment type="caution">
    <text evidence="1">The sequence shown here is derived from an EMBL/GenBank/DDBJ whole genome shotgun (WGS) entry which is preliminary data.</text>
</comment>
<gene>
    <name evidence="1" type="ORF">KSP39_PZI002503</name>
</gene>
<name>A0AAP0BYK3_9ASPA</name>
<keyword evidence="2" id="KW-1185">Reference proteome</keyword>
<dbReference type="AlphaFoldDB" id="A0AAP0BYK3"/>
<sequence length="217" mass="23441">MASFVLGKTKRKGFDDVYDDFSALSLSAPAPKSRRLDAELPSVMGMGERVGDPVANHKHSAGFMCDAVADSLHITKKPIVKEELALVLYTPLHHQFSPTFKMDPELLSGLKKPAKLGRNLCQPEENLVEEQQSSSANCLAVVPWVSTISDPSTQVSSVSGAVEEDVMDAAEYGESMEIEGELGQIVGASVGSLPQWQQHCMNPALSQVPYTPILGSW</sequence>